<reference evidence="1" key="1">
    <citation type="submission" date="2021-02" db="EMBL/GenBank/DDBJ databases">
        <authorList>
            <person name="Dougan E. K."/>
            <person name="Rhodes N."/>
            <person name="Thang M."/>
            <person name="Chan C."/>
        </authorList>
    </citation>
    <scope>NUCLEOTIDE SEQUENCE</scope>
</reference>
<gene>
    <name evidence="1" type="ORF">SNEC2469_LOCUS6192</name>
</gene>
<dbReference type="OrthoDB" id="10283651at2759"/>
<dbReference type="Proteomes" id="UP000601435">
    <property type="component" value="Unassembled WGS sequence"/>
</dbReference>
<evidence type="ECO:0000313" key="1">
    <source>
        <dbReference type="EMBL" id="CAE7265076.1"/>
    </source>
</evidence>
<protein>
    <submittedName>
        <fullName evidence="1">Uncharacterized protein</fullName>
    </submittedName>
</protein>
<organism evidence="1 2">
    <name type="scientific">Symbiodinium necroappetens</name>
    <dbReference type="NCBI Taxonomy" id="1628268"/>
    <lineage>
        <taxon>Eukaryota</taxon>
        <taxon>Sar</taxon>
        <taxon>Alveolata</taxon>
        <taxon>Dinophyceae</taxon>
        <taxon>Suessiales</taxon>
        <taxon>Symbiodiniaceae</taxon>
        <taxon>Symbiodinium</taxon>
    </lineage>
</organism>
<sequence length="115" mass="13344">MFLPHEVMGSIYDFDPQLFHKFFGFVLYSEALWDAEDFIVPVRLYGDGAESYRTQNFEIFLLQSVLGEGSQRAKAGRRICGDYRIVLDAFQMDQEFITKCFRLQSFSSVTLGFRA</sequence>
<name>A0A812MFI2_9DINO</name>
<accession>A0A812MFI2</accession>
<evidence type="ECO:0000313" key="2">
    <source>
        <dbReference type="Proteomes" id="UP000601435"/>
    </source>
</evidence>
<dbReference type="EMBL" id="CAJNJA010010980">
    <property type="protein sequence ID" value="CAE7265076.1"/>
    <property type="molecule type" value="Genomic_DNA"/>
</dbReference>
<dbReference type="AlphaFoldDB" id="A0A812MFI2"/>
<keyword evidence="2" id="KW-1185">Reference proteome</keyword>
<proteinExistence type="predicted"/>
<comment type="caution">
    <text evidence="1">The sequence shown here is derived from an EMBL/GenBank/DDBJ whole genome shotgun (WGS) entry which is preliminary data.</text>
</comment>